<dbReference type="InterPro" id="IPR036477">
    <property type="entry name" value="Formyl_transf_N_sf"/>
</dbReference>
<dbReference type="EMBL" id="BK068089">
    <property type="protein sequence ID" value="DBA54957.1"/>
    <property type="molecule type" value="Genomic_DNA"/>
</dbReference>
<dbReference type="Pfam" id="PF00551">
    <property type="entry name" value="Formyl_trans_N"/>
    <property type="match status" value="1"/>
</dbReference>
<dbReference type="InterPro" id="IPR002376">
    <property type="entry name" value="Formyl_transf_N"/>
</dbReference>
<protein>
    <submittedName>
        <fullName evidence="2">Formyl transferase</fullName>
    </submittedName>
</protein>
<evidence type="ECO:0000313" key="2">
    <source>
        <dbReference type="EMBL" id="DBA54957.1"/>
    </source>
</evidence>
<name>A0AAT9J816_9CAUD</name>
<dbReference type="GO" id="GO:0016740">
    <property type="term" value="F:transferase activity"/>
    <property type="evidence" value="ECO:0007669"/>
    <property type="project" value="UniProtKB-KW"/>
</dbReference>
<keyword evidence="2" id="KW-0808">Transferase</keyword>
<feature type="domain" description="Formyl transferase N-terminal" evidence="1">
    <location>
        <begin position="34"/>
        <end position="118"/>
    </location>
</feature>
<dbReference type="SUPFAM" id="SSF53328">
    <property type="entry name" value="Formyltransferase"/>
    <property type="match status" value="1"/>
</dbReference>
<dbReference type="Gene3D" id="3.40.50.12230">
    <property type="match status" value="1"/>
</dbReference>
<reference evidence="2" key="1">
    <citation type="journal article" date="2023" name="Microbiome">
        <title>Phages are unrecognized players in the ecology of the oral pathogen Porphyromonas gingivalis.</title>
        <authorList>
            <person name="Matrishin C.B."/>
            <person name="Haase E.M."/>
            <person name="Dewhirst F.E."/>
            <person name="Mark Welch J.L."/>
            <person name="Miranda-Sanchez F."/>
            <person name="Chen T."/>
            <person name="MacFarland D.C."/>
            <person name="Kauffman K.M."/>
        </authorList>
    </citation>
    <scope>NUCLEOTIDE SEQUENCE</scope>
</reference>
<accession>A0AAT9J816</accession>
<sequence>MIVAIIGERGIAYDGCRELLTRLGHVVVDDIAGSDVAVAPLLQTKISAQAAATPRHGTLIFHPSPLPYGRGRNAIKAAYKKGEPLSAATWFWASDGLDEGDVCEQEIVRIDYDLRPRDFYASRILPAMFRTLERAIAGISTGVARRVPQMQEHATYD</sequence>
<reference evidence="2" key="2">
    <citation type="submission" date="2024-05" db="EMBL/GenBank/DDBJ databases">
        <authorList>
            <person name="Matrishin C.B."/>
            <person name="Kauffman K.M."/>
        </authorList>
    </citation>
    <scope>NUCLEOTIDE SEQUENCE</scope>
</reference>
<proteinExistence type="predicted"/>
<organism evidence="2">
    <name type="scientific">Porphyromonas phage phage006a_EM3</name>
    <dbReference type="NCBI Taxonomy" id="3154098"/>
    <lineage>
        <taxon>Viruses</taxon>
        <taxon>Duplodnaviria</taxon>
        <taxon>Heunggongvirae</taxon>
        <taxon>Uroviricota</taxon>
        <taxon>Caudoviricetes</taxon>
        <taxon>Alisviridae</taxon>
        <taxon>Honmavirus</taxon>
        <taxon>Honmavirus pging00B</taxon>
    </lineage>
</organism>
<evidence type="ECO:0000259" key="1">
    <source>
        <dbReference type="Pfam" id="PF00551"/>
    </source>
</evidence>